<proteinExistence type="predicted"/>
<accession>A0A0F9ANR9</accession>
<comment type="caution">
    <text evidence="2">The sequence shown here is derived from an EMBL/GenBank/DDBJ whole genome shotgun (WGS) entry which is preliminary data.</text>
</comment>
<protein>
    <submittedName>
        <fullName evidence="2">Uncharacterized protein</fullName>
    </submittedName>
</protein>
<sequence length="87" mass="10135">MTQPNIPRTRRGLRSGPFGDTQAGDRHWHLVRSNWLTPELRASIDAVDLTEHELLDKINIALDRIIAHYEEITDEVFTEEDVIEWLT</sequence>
<gene>
    <name evidence="2" type="ORF">LCGC14_2549650</name>
</gene>
<organism evidence="2">
    <name type="scientific">marine sediment metagenome</name>
    <dbReference type="NCBI Taxonomy" id="412755"/>
    <lineage>
        <taxon>unclassified sequences</taxon>
        <taxon>metagenomes</taxon>
        <taxon>ecological metagenomes</taxon>
    </lineage>
</organism>
<feature type="region of interest" description="Disordered" evidence="1">
    <location>
        <begin position="1"/>
        <end position="24"/>
    </location>
</feature>
<evidence type="ECO:0000256" key="1">
    <source>
        <dbReference type="SAM" id="MobiDB-lite"/>
    </source>
</evidence>
<name>A0A0F9ANR9_9ZZZZ</name>
<dbReference type="EMBL" id="LAZR01041808">
    <property type="protein sequence ID" value="KKL11055.1"/>
    <property type="molecule type" value="Genomic_DNA"/>
</dbReference>
<reference evidence="2" key="1">
    <citation type="journal article" date="2015" name="Nature">
        <title>Complex archaea that bridge the gap between prokaryotes and eukaryotes.</title>
        <authorList>
            <person name="Spang A."/>
            <person name="Saw J.H."/>
            <person name="Jorgensen S.L."/>
            <person name="Zaremba-Niedzwiedzka K."/>
            <person name="Martijn J."/>
            <person name="Lind A.E."/>
            <person name="van Eijk R."/>
            <person name="Schleper C."/>
            <person name="Guy L."/>
            <person name="Ettema T.J."/>
        </authorList>
    </citation>
    <scope>NUCLEOTIDE SEQUENCE</scope>
</reference>
<dbReference type="AlphaFoldDB" id="A0A0F9ANR9"/>
<evidence type="ECO:0000313" key="2">
    <source>
        <dbReference type="EMBL" id="KKL11055.1"/>
    </source>
</evidence>